<comment type="caution">
    <text evidence="2">The sequence shown here is derived from an EMBL/GenBank/DDBJ whole genome shotgun (WGS) entry which is preliminary data.</text>
</comment>
<feature type="signal peptide" evidence="1">
    <location>
        <begin position="1"/>
        <end position="20"/>
    </location>
</feature>
<evidence type="ECO:0000313" key="2">
    <source>
        <dbReference type="EMBL" id="HIY89226.1"/>
    </source>
</evidence>
<evidence type="ECO:0000313" key="3">
    <source>
        <dbReference type="Proteomes" id="UP000886851"/>
    </source>
</evidence>
<organism evidence="2 3">
    <name type="scientific">Candidatus Bacteroides pullicola</name>
    <dbReference type="NCBI Taxonomy" id="2838475"/>
    <lineage>
        <taxon>Bacteria</taxon>
        <taxon>Pseudomonadati</taxon>
        <taxon>Bacteroidota</taxon>
        <taxon>Bacteroidia</taxon>
        <taxon>Bacteroidales</taxon>
        <taxon>Bacteroidaceae</taxon>
        <taxon>Bacteroides</taxon>
    </lineage>
</organism>
<dbReference type="AlphaFoldDB" id="A0A9D1ZKF5"/>
<name>A0A9D1ZKF5_9BACE</name>
<gene>
    <name evidence="2" type="ORF">H9824_11070</name>
</gene>
<feature type="chain" id="PRO_5038934206" evidence="1">
    <location>
        <begin position="21"/>
        <end position="548"/>
    </location>
</feature>
<dbReference type="Gene3D" id="2.40.160.60">
    <property type="entry name" value="Outer membrane protein transport protein (OMPP1/FadL/TodX)"/>
    <property type="match status" value="1"/>
</dbReference>
<keyword evidence="2" id="KW-0675">Receptor</keyword>
<protein>
    <submittedName>
        <fullName evidence="2">TonB-dependent receptor</fullName>
    </submittedName>
</protein>
<accession>A0A9D1ZKF5</accession>
<dbReference type="Proteomes" id="UP000886851">
    <property type="component" value="Unassembled WGS sequence"/>
</dbReference>
<evidence type="ECO:0000256" key="1">
    <source>
        <dbReference type="SAM" id="SignalP"/>
    </source>
</evidence>
<proteinExistence type="predicted"/>
<reference evidence="2" key="1">
    <citation type="journal article" date="2021" name="PeerJ">
        <title>Extensive microbial diversity within the chicken gut microbiome revealed by metagenomics and culture.</title>
        <authorList>
            <person name="Gilroy R."/>
            <person name="Ravi A."/>
            <person name="Getino M."/>
            <person name="Pursley I."/>
            <person name="Horton D.L."/>
            <person name="Alikhan N.F."/>
            <person name="Baker D."/>
            <person name="Gharbi K."/>
            <person name="Hall N."/>
            <person name="Watson M."/>
            <person name="Adriaenssens E.M."/>
            <person name="Foster-Nyarko E."/>
            <person name="Jarju S."/>
            <person name="Secka A."/>
            <person name="Antonio M."/>
            <person name="Oren A."/>
            <person name="Chaudhuri R.R."/>
            <person name="La Ragione R."/>
            <person name="Hildebrand F."/>
            <person name="Pallen M.J."/>
        </authorList>
    </citation>
    <scope>NUCLEOTIDE SEQUENCE</scope>
    <source>
        <strain evidence="2">Gambia2-208</strain>
    </source>
</reference>
<sequence length="548" mass="60159">MKTKFFIIACALLTGASAAAQTVYDATAIAQKDLNGTARFVGMGGAMGALGGDISVIGTNPAGIGIYRSNDVMTTFGYSLSNTEIDNRGTTLSADKARWNFDNIGAVISTKIGNVTPLRYVNFGFNYHKAKSFYRTRRAAGDLGGHTQLDVIATQADGLTPDYWSNGNIFDNNDIGWLSALGWEGYLISPTLTDQVTDYRAQDEQGNPLYFGADGELTTSPTGADGRPNAPAYDDYDFYGNIAGQHPYLREFRSYERGGVDQYDLNVSFNVNDRVYLGLTVGLYDVDYSKYSLYNEDSEGEGGGGYLLESHNNISGSGVDMKFGVILRPFEYSPLRVGLAVHTPVFYNLTYSTSAILTSDYTDQVIDTYNYVDGDMWYDFNLRTPWVINASLGYTVGSFLALGAEYEYADYSNMDFTYAEGGAMDFLNDEAGYCLQGVHTLRLGAELKPVPAFSLRAGYNFTTSAYKGDAFKALALNSLTTDTDFANLKSAHTVTLGLGYHTGSFYADLAYKLDTYKSDFYPFMSEGIQPMKETDLRSKVLLTLGYRF</sequence>
<dbReference type="SUPFAM" id="SSF56935">
    <property type="entry name" value="Porins"/>
    <property type="match status" value="1"/>
</dbReference>
<reference evidence="2" key="2">
    <citation type="submission" date="2021-04" db="EMBL/GenBank/DDBJ databases">
        <authorList>
            <person name="Gilroy R."/>
        </authorList>
    </citation>
    <scope>NUCLEOTIDE SEQUENCE</scope>
    <source>
        <strain evidence="2">Gambia2-208</strain>
    </source>
</reference>
<keyword evidence="1" id="KW-0732">Signal</keyword>
<dbReference type="EMBL" id="DXCV01000075">
    <property type="protein sequence ID" value="HIY89226.1"/>
    <property type="molecule type" value="Genomic_DNA"/>
</dbReference>